<proteinExistence type="predicted"/>
<sequence length="180" mass="20432">MPRRARRKASLSSCQPQSPGSPLAHAQVRLGATTAAVFASKPPLKINHLRKVTKTQQHTFGVLLLHRLTRQANGRHIPRSCLQIRHENIRRLLRFLRCMCPRHLSPETSVCACAPLRVILLFSEQLHLNIAPSERFPPITFRERILVAVTCEFDTGMTFYPCQSTYIPSPSLYHCPSVEM</sequence>
<reference evidence="1 2" key="1">
    <citation type="journal article" date="2019" name="Nat. Ecol. Evol.">
        <title>Megaphylogeny resolves global patterns of mushroom evolution.</title>
        <authorList>
            <person name="Varga T."/>
            <person name="Krizsan K."/>
            <person name="Foldi C."/>
            <person name="Dima B."/>
            <person name="Sanchez-Garcia M."/>
            <person name="Sanchez-Ramirez S."/>
            <person name="Szollosi G.J."/>
            <person name="Szarkandi J.G."/>
            <person name="Papp V."/>
            <person name="Albert L."/>
            <person name="Andreopoulos W."/>
            <person name="Angelini C."/>
            <person name="Antonin V."/>
            <person name="Barry K.W."/>
            <person name="Bougher N.L."/>
            <person name="Buchanan P."/>
            <person name="Buyck B."/>
            <person name="Bense V."/>
            <person name="Catcheside P."/>
            <person name="Chovatia M."/>
            <person name="Cooper J."/>
            <person name="Damon W."/>
            <person name="Desjardin D."/>
            <person name="Finy P."/>
            <person name="Geml J."/>
            <person name="Haridas S."/>
            <person name="Hughes K."/>
            <person name="Justo A."/>
            <person name="Karasinski D."/>
            <person name="Kautmanova I."/>
            <person name="Kiss B."/>
            <person name="Kocsube S."/>
            <person name="Kotiranta H."/>
            <person name="LaButti K.M."/>
            <person name="Lechner B.E."/>
            <person name="Liimatainen K."/>
            <person name="Lipzen A."/>
            <person name="Lukacs Z."/>
            <person name="Mihaltcheva S."/>
            <person name="Morgado L.N."/>
            <person name="Niskanen T."/>
            <person name="Noordeloos M.E."/>
            <person name="Ohm R.A."/>
            <person name="Ortiz-Santana B."/>
            <person name="Ovrebo C."/>
            <person name="Racz N."/>
            <person name="Riley R."/>
            <person name="Savchenko A."/>
            <person name="Shiryaev A."/>
            <person name="Soop K."/>
            <person name="Spirin V."/>
            <person name="Szebenyi C."/>
            <person name="Tomsovsky M."/>
            <person name="Tulloss R.E."/>
            <person name="Uehling J."/>
            <person name="Grigoriev I.V."/>
            <person name="Vagvolgyi C."/>
            <person name="Papp T."/>
            <person name="Martin F.M."/>
            <person name="Miettinen O."/>
            <person name="Hibbett D.S."/>
            <person name="Nagy L.G."/>
        </authorList>
    </citation>
    <scope>NUCLEOTIDE SEQUENCE [LARGE SCALE GENOMIC DNA]</scope>
    <source>
        <strain evidence="1 2">NL-1719</strain>
    </source>
</reference>
<protein>
    <submittedName>
        <fullName evidence="1">Uncharacterized protein</fullName>
    </submittedName>
</protein>
<keyword evidence="2" id="KW-1185">Reference proteome</keyword>
<accession>A0ACD3AZA7</accession>
<evidence type="ECO:0000313" key="1">
    <source>
        <dbReference type="EMBL" id="TFK70850.1"/>
    </source>
</evidence>
<gene>
    <name evidence="1" type="ORF">BDN72DRAFT_838376</name>
</gene>
<dbReference type="EMBL" id="ML208306">
    <property type="protein sequence ID" value="TFK70850.1"/>
    <property type="molecule type" value="Genomic_DNA"/>
</dbReference>
<evidence type="ECO:0000313" key="2">
    <source>
        <dbReference type="Proteomes" id="UP000308600"/>
    </source>
</evidence>
<organism evidence="1 2">
    <name type="scientific">Pluteus cervinus</name>
    <dbReference type="NCBI Taxonomy" id="181527"/>
    <lineage>
        <taxon>Eukaryota</taxon>
        <taxon>Fungi</taxon>
        <taxon>Dikarya</taxon>
        <taxon>Basidiomycota</taxon>
        <taxon>Agaricomycotina</taxon>
        <taxon>Agaricomycetes</taxon>
        <taxon>Agaricomycetidae</taxon>
        <taxon>Agaricales</taxon>
        <taxon>Pluteineae</taxon>
        <taxon>Pluteaceae</taxon>
        <taxon>Pluteus</taxon>
    </lineage>
</organism>
<dbReference type="Proteomes" id="UP000308600">
    <property type="component" value="Unassembled WGS sequence"/>
</dbReference>
<name>A0ACD3AZA7_9AGAR</name>